<proteinExistence type="predicted"/>
<evidence type="ECO:0000313" key="1">
    <source>
        <dbReference type="EMBL" id="GJM62725.1"/>
    </source>
</evidence>
<protein>
    <submittedName>
        <fullName evidence="1">Uncharacterized protein</fullName>
    </submittedName>
</protein>
<sequence length="98" mass="11524">MTTTGLRLPSKSQNPESVRSLLFTIFSKIFYKVYYYNRKWRGSIREIVRNFLLVSFGVCEADAPKQMGRSNMQRPVFVLSFDDAFYLVDSVGKYHHWS</sequence>
<dbReference type="Proteomes" id="UP001310022">
    <property type="component" value="Unassembled WGS sequence"/>
</dbReference>
<gene>
    <name evidence="1" type="ORF">PEDI_32770</name>
</gene>
<dbReference type="AlphaFoldDB" id="A0AAN5AKC8"/>
<keyword evidence="2" id="KW-1185">Reference proteome</keyword>
<evidence type="ECO:0000313" key="2">
    <source>
        <dbReference type="Proteomes" id="UP001310022"/>
    </source>
</evidence>
<name>A0AAN5AKC8_9BACT</name>
<reference evidence="1 2" key="1">
    <citation type="submission" date="2021-12" db="EMBL/GenBank/DDBJ databases">
        <title>Genome sequencing of bacteria with rrn-lacking chromosome and rrn-plasmid.</title>
        <authorList>
            <person name="Anda M."/>
            <person name="Iwasaki W."/>
        </authorList>
    </citation>
    <scope>NUCLEOTIDE SEQUENCE [LARGE SCALE GENOMIC DNA]</scope>
    <source>
        <strain evidence="1 2">NBRC 15940</strain>
    </source>
</reference>
<accession>A0AAN5AKC8</accession>
<comment type="caution">
    <text evidence="1">The sequence shown here is derived from an EMBL/GenBank/DDBJ whole genome shotgun (WGS) entry which is preliminary data.</text>
</comment>
<dbReference type="EMBL" id="BQKE01000002">
    <property type="protein sequence ID" value="GJM62725.1"/>
    <property type="molecule type" value="Genomic_DNA"/>
</dbReference>
<organism evidence="1 2">
    <name type="scientific">Persicobacter diffluens</name>
    <dbReference type="NCBI Taxonomy" id="981"/>
    <lineage>
        <taxon>Bacteria</taxon>
        <taxon>Pseudomonadati</taxon>
        <taxon>Bacteroidota</taxon>
        <taxon>Cytophagia</taxon>
        <taxon>Cytophagales</taxon>
        <taxon>Persicobacteraceae</taxon>
        <taxon>Persicobacter</taxon>
    </lineage>
</organism>